<feature type="compositionally biased region" description="Low complexity" evidence="1">
    <location>
        <begin position="304"/>
        <end position="314"/>
    </location>
</feature>
<comment type="caution">
    <text evidence="4">The sequence shown here is derived from an EMBL/GenBank/DDBJ whole genome shotgun (WGS) entry which is preliminary data.</text>
</comment>
<protein>
    <recommendedName>
        <fullName evidence="3">DUF6594 domain-containing protein</fullName>
    </recommendedName>
</protein>
<name>A0ABR0CDM4_PURLI</name>
<dbReference type="Proteomes" id="UP001287286">
    <property type="component" value="Unassembled WGS sequence"/>
</dbReference>
<feature type="compositionally biased region" description="Low complexity" evidence="1">
    <location>
        <begin position="343"/>
        <end position="362"/>
    </location>
</feature>
<keyword evidence="2" id="KW-0472">Membrane</keyword>
<organism evidence="4 5">
    <name type="scientific">Purpureocillium lilacinum</name>
    <name type="common">Paecilomyces lilacinus</name>
    <dbReference type="NCBI Taxonomy" id="33203"/>
    <lineage>
        <taxon>Eukaryota</taxon>
        <taxon>Fungi</taxon>
        <taxon>Dikarya</taxon>
        <taxon>Ascomycota</taxon>
        <taxon>Pezizomycotina</taxon>
        <taxon>Sordariomycetes</taxon>
        <taxon>Hypocreomycetidae</taxon>
        <taxon>Hypocreales</taxon>
        <taxon>Ophiocordycipitaceae</taxon>
        <taxon>Purpureocillium</taxon>
    </lineage>
</organism>
<feature type="region of interest" description="Disordered" evidence="1">
    <location>
        <begin position="229"/>
        <end position="408"/>
    </location>
</feature>
<proteinExistence type="predicted"/>
<reference evidence="4 5" key="1">
    <citation type="journal article" date="2024" name="Microbiol. Resour. Announc.">
        <title>Genome annotations for the ascomycete fungi Trichoderma harzianum, Trichoderma aggressivum, and Purpureocillium lilacinum.</title>
        <authorList>
            <person name="Beijen E.P.W."/>
            <person name="Ohm R.A."/>
        </authorList>
    </citation>
    <scope>NUCLEOTIDE SEQUENCE [LARGE SCALE GENOMIC DNA]</scope>
    <source>
        <strain evidence="4 5">CBS 150709</strain>
    </source>
</reference>
<sequence length="827" mass="88893">MSQRGRLEWNWRVADTRVWSREGSCVGDARETWIGSCGRSSCVEGMEGNVLVAARIRGWTEGLESRASASCTGNRFGAGRPARKPGAGGNPPAGTLKSHSQAAQHKTHHRQCMPSHPDVALDLRSSHRIASHTVASSTDAGGISYTTSARPWAQDARRTPLARSRRSPSVTLRRPSRWGSQWGPVRTWHVSEAPAYVRVLHLSYSPDLDILSPRRCRVFSSEGHHLAVDMTSNVDQAGPDAGPSPEEKRQASEESLPPDEGATHTEDSEVEASASQEAEPAATAQPDEESPAGQDENLGAGGVPISPSLSPWPLSDERGDAAQGSAVEDGPEESDSLAGQERPSSSPSAPSWASTLTPPTTSQSVRRPVKSGVASTQTKHATNGRGDIPSFRRRDDEQSAVFHAPRPRRRPSALDYLVADSPTGIPRAALETKYRRLEMLAHDTPGTKSAPAPSVFHGRSDSLPPLPPHPADTPSHEYGSSFSSLGEPLTPPGAYRQPVQALPPAFGSPPMTHGAAAMPDGPPQHVRPGMFQPNYSGDKTPMSGYELLAAKLVGGLGGPPVSPIYRRFEALNHRLLLYLQADLVDLEAELGSLDRKDTVDRGCGLIPASRRHERWSNTAVSQQRTEILGQIGYKLSQYNKLITSFRRVQDLPAANLDETQSYRSWLNRNRLIVEDETKFLDLGDDLVCLMRDGAAGDDGALDDGVTPMPRTAEELAFPTSDRKPPVSDAGSFAFDVKSDRGLHQGVLRSSVSQLVLSIFIALFVPIATFTVVPTFAGRVVVVVLTGTTVATVEGQSLAPLLDVRPWDWVLCGGIYCGAMMLVAAVLG</sequence>
<accession>A0ABR0CDM4</accession>
<gene>
    <name evidence="4" type="ORF">Purlil1_1726</name>
</gene>
<feature type="region of interest" description="Disordered" evidence="1">
    <location>
        <begin position="151"/>
        <end position="178"/>
    </location>
</feature>
<evidence type="ECO:0000259" key="3">
    <source>
        <dbReference type="Pfam" id="PF20237"/>
    </source>
</evidence>
<dbReference type="InterPro" id="IPR046529">
    <property type="entry name" value="DUF6594"/>
</dbReference>
<evidence type="ECO:0000256" key="1">
    <source>
        <dbReference type="SAM" id="MobiDB-lite"/>
    </source>
</evidence>
<keyword evidence="2" id="KW-0812">Transmembrane</keyword>
<feature type="compositionally biased region" description="Low complexity" evidence="1">
    <location>
        <begin position="271"/>
        <end position="285"/>
    </location>
</feature>
<dbReference type="EMBL" id="JAWRVI010000004">
    <property type="protein sequence ID" value="KAK4094235.1"/>
    <property type="molecule type" value="Genomic_DNA"/>
</dbReference>
<dbReference type="PANTHER" id="PTHR34502:SF6">
    <property type="entry name" value="DUF6594 DOMAIN-CONTAINING PROTEIN"/>
    <property type="match status" value="1"/>
</dbReference>
<keyword evidence="2" id="KW-1133">Transmembrane helix</keyword>
<evidence type="ECO:0000256" key="2">
    <source>
        <dbReference type="SAM" id="Phobius"/>
    </source>
</evidence>
<feature type="region of interest" description="Disordered" evidence="1">
    <location>
        <begin position="443"/>
        <end position="488"/>
    </location>
</feature>
<evidence type="ECO:0000313" key="5">
    <source>
        <dbReference type="Proteomes" id="UP001287286"/>
    </source>
</evidence>
<feature type="transmembrane region" description="Helical" evidence="2">
    <location>
        <begin position="754"/>
        <end position="772"/>
    </location>
</feature>
<evidence type="ECO:0000313" key="4">
    <source>
        <dbReference type="EMBL" id="KAK4094235.1"/>
    </source>
</evidence>
<keyword evidence="5" id="KW-1185">Reference proteome</keyword>
<feature type="transmembrane region" description="Helical" evidence="2">
    <location>
        <begin position="806"/>
        <end position="826"/>
    </location>
</feature>
<feature type="transmembrane region" description="Helical" evidence="2">
    <location>
        <begin position="779"/>
        <end position="800"/>
    </location>
</feature>
<dbReference type="Pfam" id="PF20237">
    <property type="entry name" value="DUF6594"/>
    <property type="match status" value="1"/>
</dbReference>
<dbReference type="PANTHER" id="PTHR34502">
    <property type="entry name" value="DUF6594 DOMAIN-CONTAINING PROTEIN-RELATED"/>
    <property type="match status" value="1"/>
</dbReference>
<feature type="region of interest" description="Disordered" evidence="1">
    <location>
        <begin position="72"/>
        <end position="117"/>
    </location>
</feature>
<feature type="domain" description="DUF6594" evidence="3">
    <location>
        <begin position="545"/>
        <end position="820"/>
    </location>
</feature>